<evidence type="ECO:0000256" key="1">
    <source>
        <dbReference type="SAM" id="MobiDB-lite"/>
    </source>
</evidence>
<reference evidence="2" key="1">
    <citation type="submission" date="2021-10" db="EMBL/GenBank/DDBJ databases">
        <title>Loktanella gaetbuli sp. nov., isolated from a tidal flat.</title>
        <authorList>
            <person name="Park S."/>
            <person name="Yoon J.-H."/>
        </authorList>
    </citation>
    <scope>NUCLEOTIDE SEQUENCE</scope>
    <source>
        <strain evidence="2">TSTF-M6</strain>
    </source>
</reference>
<organism evidence="2 3">
    <name type="scientific">Loktanella gaetbuli</name>
    <dbReference type="NCBI Taxonomy" id="2881335"/>
    <lineage>
        <taxon>Bacteria</taxon>
        <taxon>Pseudomonadati</taxon>
        <taxon>Pseudomonadota</taxon>
        <taxon>Alphaproteobacteria</taxon>
        <taxon>Rhodobacterales</taxon>
        <taxon>Roseobacteraceae</taxon>
        <taxon>Loktanella</taxon>
    </lineage>
</organism>
<comment type="caution">
    <text evidence="2">The sequence shown here is derived from an EMBL/GenBank/DDBJ whole genome shotgun (WGS) entry which is preliminary data.</text>
</comment>
<protein>
    <submittedName>
        <fullName evidence="2">Uncharacterized protein</fullName>
    </submittedName>
</protein>
<accession>A0ABS8BR93</accession>
<dbReference type="Proteomes" id="UP001138961">
    <property type="component" value="Unassembled WGS sequence"/>
</dbReference>
<keyword evidence="3" id="KW-1185">Reference proteome</keyword>
<sequence>MAAIGAGCATAPVRKVTPPPTEPAPVNIGDVLEPGQYSMVMNAAYYGLPLPRDGWVYFRISRDVYRVDYRTLTVLERATDETARNWP</sequence>
<evidence type="ECO:0000313" key="2">
    <source>
        <dbReference type="EMBL" id="MCB5198119.1"/>
    </source>
</evidence>
<dbReference type="RefSeq" id="WP_226747121.1">
    <property type="nucleotide sequence ID" value="NZ_JAJATZ010000001.1"/>
</dbReference>
<feature type="region of interest" description="Disordered" evidence="1">
    <location>
        <begin position="1"/>
        <end position="27"/>
    </location>
</feature>
<name>A0ABS8BR93_9RHOB</name>
<gene>
    <name evidence="2" type="ORF">LGQ03_02595</name>
</gene>
<dbReference type="EMBL" id="JAJATZ010000001">
    <property type="protein sequence ID" value="MCB5198119.1"/>
    <property type="molecule type" value="Genomic_DNA"/>
</dbReference>
<proteinExistence type="predicted"/>
<evidence type="ECO:0000313" key="3">
    <source>
        <dbReference type="Proteomes" id="UP001138961"/>
    </source>
</evidence>